<evidence type="ECO:0000256" key="1">
    <source>
        <dbReference type="ARBA" id="ARBA00006259"/>
    </source>
</evidence>
<name>A0A9P8PH90_9ASCO</name>
<comment type="similarity">
    <text evidence="1 6">Belongs to the ATG17 family.</text>
</comment>
<dbReference type="GO" id="GO:0030295">
    <property type="term" value="F:protein kinase activator activity"/>
    <property type="evidence" value="ECO:0007669"/>
    <property type="project" value="TreeGrafter"/>
</dbReference>
<evidence type="ECO:0000256" key="5">
    <source>
        <dbReference type="ARBA" id="ARBA00023136"/>
    </source>
</evidence>
<dbReference type="Proteomes" id="UP000769528">
    <property type="component" value="Unassembled WGS sequence"/>
</dbReference>
<comment type="subcellular location">
    <subcellularLocation>
        <location evidence="6">Cytoplasm</location>
    </subcellularLocation>
    <subcellularLocation>
        <location evidence="6">Preautophagosomal structure membrane</location>
        <topology evidence="6">Peripheral membrane protein</topology>
    </subcellularLocation>
</comment>
<evidence type="ECO:0000256" key="6">
    <source>
        <dbReference type="RuleBase" id="RU368080"/>
    </source>
</evidence>
<feature type="domain" description="Autophagy protein ATG17-like" evidence="7">
    <location>
        <begin position="19"/>
        <end position="381"/>
    </location>
</feature>
<evidence type="ECO:0000259" key="7">
    <source>
        <dbReference type="Pfam" id="PF04108"/>
    </source>
</evidence>
<dbReference type="GO" id="GO:0034045">
    <property type="term" value="C:phagophore assembly site membrane"/>
    <property type="evidence" value="ECO:0007669"/>
    <property type="project" value="UniProtKB-SubCell"/>
</dbReference>
<comment type="function">
    <text evidence="6">Autophagy-specific protein that functions in response to autophagy-inducing signals as a scaffold to recruit other ATG proteins to organize preautophagosomal structure (PAS) formation. Modulates the timing and magnitude of the autophagy response, such as the size of the sequestering vesicles. Plays particularly a role in pexophagy and nucleophagy.</text>
</comment>
<evidence type="ECO:0000256" key="3">
    <source>
        <dbReference type="ARBA" id="ARBA00022490"/>
    </source>
</evidence>
<accession>A0A9P8PH90</accession>
<dbReference type="EMBL" id="JAEUBF010001283">
    <property type="protein sequence ID" value="KAH3671232.1"/>
    <property type="molecule type" value="Genomic_DNA"/>
</dbReference>
<dbReference type="GO" id="GO:0000045">
    <property type="term" value="P:autophagosome assembly"/>
    <property type="evidence" value="ECO:0007669"/>
    <property type="project" value="TreeGrafter"/>
</dbReference>
<proteinExistence type="inferred from homology"/>
<comment type="caution">
    <text evidence="8">The sequence shown here is derived from an EMBL/GenBank/DDBJ whole genome shotgun (WGS) entry which is preliminary data.</text>
</comment>
<dbReference type="PANTHER" id="PTHR28005">
    <property type="entry name" value="AUTOPHAGY-RELATED PROTEIN 17"/>
    <property type="match status" value="1"/>
</dbReference>
<dbReference type="InterPro" id="IPR045326">
    <property type="entry name" value="ATG17-like_dom"/>
</dbReference>
<sequence>MEKKAEEWAKDATEKLKYAERVGEKANTLLTATKDTVRVHDERLIKGNFLLDSIDQQLQLLETIRNSIHMSINRKQQASTQTSNQLANSIDELELEYDDLKQVHVDKALNSSSKRLYDLVTTDILKQLKSKDMEINDVCTNIIEELKEQDYVLNNKIKLFTKEYDKLESEITVFNEIQWLDTLIEENNQFEEEIASLIESVTIHYDQCVRGLMVVQGKLTIPLQEKEELFDILAKDFVEVPNVISDIEEIFSDIENRCDKVNSFVKNQALYLRLQSLFKQLISFGEHDLSDILALMTRHSKNFDTILSETYLTCEECTALIQHYKKFKKSYYSLLLELQRRSDIRAKLESVLRDTENKLKSIQEEDFRYRNSFLKNNGAFLPSDLYLGINDIESPLYHLKCDLFDIPSFDKSVLPLAKKIVQDLN</sequence>
<gene>
    <name evidence="8" type="ORF">WICMUC_004749</name>
</gene>
<dbReference type="GO" id="GO:1990316">
    <property type="term" value="C:Atg1/ULK1 kinase complex"/>
    <property type="evidence" value="ECO:0007669"/>
    <property type="project" value="TreeGrafter"/>
</dbReference>
<evidence type="ECO:0000313" key="9">
    <source>
        <dbReference type="Proteomes" id="UP000769528"/>
    </source>
</evidence>
<dbReference type="AlphaFoldDB" id="A0A9P8PH90"/>
<evidence type="ECO:0000256" key="4">
    <source>
        <dbReference type="ARBA" id="ARBA00023006"/>
    </source>
</evidence>
<dbReference type="GO" id="GO:0060090">
    <property type="term" value="F:molecular adaptor activity"/>
    <property type="evidence" value="ECO:0007669"/>
    <property type="project" value="TreeGrafter"/>
</dbReference>
<reference evidence="8" key="2">
    <citation type="submission" date="2021-01" db="EMBL/GenBank/DDBJ databases">
        <authorList>
            <person name="Schikora-Tamarit M.A."/>
        </authorList>
    </citation>
    <scope>NUCLEOTIDE SEQUENCE</scope>
    <source>
        <strain evidence="8">CBS6341</strain>
    </source>
</reference>
<dbReference type="InterPro" id="IPR007240">
    <property type="entry name" value="Atg17"/>
</dbReference>
<keyword evidence="3 6" id="KW-0963">Cytoplasm</keyword>
<dbReference type="PANTHER" id="PTHR28005:SF1">
    <property type="entry name" value="AUTOPHAGY-RELATED PROTEIN 17"/>
    <property type="match status" value="1"/>
</dbReference>
<dbReference type="OrthoDB" id="1937984at2759"/>
<reference evidence="8" key="1">
    <citation type="journal article" date="2021" name="Open Biol.">
        <title>Shared evolutionary footprints suggest mitochondrial oxidative damage underlies multiple complex I losses in fungi.</title>
        <authorList>
            <person name="Schikora-Tamarit M.A."/>
            <person name="Marcet-Houben M."/>
            <person name="Nosek J."/>
            <person name="Gabaldon T."/>
        </authorList>
    </citation>
    <scope>NUCLEOTIDE SEQUENCE</scope>
    <source>
        <strain evidence="8">CBS6341</strain>
    </source>
</reference>
<evidence type="ECO:0000313" key="8">
    <source>
        <dbReference type="EMBL" id="KAH3671232.1"/>
    </source>
</evidence>
<keyword evidence="9" id="KW-1185">Reference proteome</keyword>
<organism evidence="8 9">
    <name type="scientific">Wickerhamomyces mucosus</name>
    <dbReference type="NCBI Taxonomy" id="1378264"/>
    <lineage>
        <taxon>Eukaryota</taxon>
        <taxon>Fungi</taxon>
        <taxon>Dikarya</taxon>
        <taxon>Ascomycota</taxon>
        <taxon>Saccharomycotina</taxon>
        <taxon>Saccharomycetes</taxon>
        <taxon>Phaffomycetales</taxon>
        <taxon>Wickerhamomycetaceae</taxon>
        <taxon>Wickerhamomyces</taxon>
    </lineage>
</organism>
<keyword evidence="4 6" id="KW-0072">Autophagy</keyword>
<dbReference type="GO" id="GO:0000422">
    <property type="term" value="P:autophagy of mitochondrion"/>
    <property type="evidence" value="ECO:0007669"/>
    <property type="project" value="TreeGrafter"/>
</dbReference>
<evidence type="ECO:0000256" key="2">
    <source>
        <dbReference type="ARBA" id="ARBA00013806"/>
    </source>
</evidence>
<protein>
    <recommendedName>
        <fullName evidence="2 6">Autophagy-related protein 17</fullName>
    </recommendedName>
</protein>
<keyword evidence="5" id="KW-0472">Membrane</keyword>
<dbReference type="Pfam" id="PF04108">
    <property type="entry name" value="ATG17_like"/>
    <property type="match status" value="1"/>
</dbReference>
<dbReference type="GO" id="GO:0034727">
    <property type="term" value="P:piecemeal microautophagy of the nucleus"/>
    <property type="evidence" value="ECO:0007669"/>
    <property type="project" value="TreeGrafter"/>
</dbReference>